<keyword evidence="2" id="KW-1185">Reference proteome</keyword>
<evidence type="ECO:0000313" key="2">
    <source>
        <dbReference type="Proteomes" id="UP000264883"/>
    </source>
</evidence>
<dbReference type="RefSeq" id="WP_119864745.1">
    <property type="nucleotide sequence ID" value="NZ_CP016786.1"/>
</dbReference>
<dbReference type="InterPro" id="IPR025374">
    <property type="entry name" value="DUF4364"/>
</dbReference>
<dbReference type="EMBL" id="CP016786">
    <property type="protein sequence ID" value="ASW42607.1"/>
    <property type="molecule type" value="Genomic_DNA"/>
</dbReference>
<evidence type="ECO:0008006" key="3">
    <source>
        <dbReference type="Google" id="ProtNLM"/>
    </source>
</evidence>
<dbReference type="Gene3D" id="1.10.10.10">
    <property type="entry name" value="Winged helix-like DNA-binding domain superfamily/Winged helix DNA-binding domain"/>
    <property type="match status" value="1"/>
</dbReference>
<organism evidence="1 2">
    <name type="scientific">Clostridium isatidis</name>
    <dbReference type="NCBI Taxonomy" id="182773"/>
    <lineage>
        <taxon>Bacteria</taxon>
        <taxon>Bacillati</taxon>
        <taxon>Bacillota</taxon>
        <taxon>Clostridia</taxon>
        <taxon>Eubacteriales</taxon>
        <taxon>Clostridiaceae</taxon>
        <taxon>Clostridium</taxon>
    </lineage>
</organism>
<evidence type="ECO:0000313" key="1">
    <source>
        <dbReference type="EMBL" id="ASW42607.1"/>
    </source>
</evidence>
<dbReference type="KEGG" id="cia:BEN51_03675"/>
<gene>
    <name evidence="1" type="ORF">BEN51_03675</name>
</gene>
<dbReference type="Pfam" id="PF14277">
    <property type="entry name" value="DUF4364"/>
    <property type="match status" value="1"/>
</dbReference>
<dbReference type="OrthoDB" id="9783597at2"/>
<protein>
    <recommendedName>
        <fullName evidence="3">DUF4364 domain-containing protein</fullName>
    </recommendedName>
</protein>
<proteinExistence type="predicted"/>
<dbReference type="InterPro" id="IPR036388">
    <property type="entry name" value="WH-like_DNA-bd_sf"/>
</dbReference>
<dbReference type="AlphaFoldDB" id="A0A343JAP9"/>
<dbReference type="Proteomes" id="UP000264883">
    <property type="component" value="Chromosome"/>
</dbReference>
<sequence length="177" mass="20510">MYESSAELAENKLLVLYVIKNIKYPITNAQLTEIILENNFINYFTLQQYISELITSKFLRYDKVNDKNLIYITDNGVNALTFFADRITPLKKKIIDDYLLSMEDSIKKELTINGTYTLNNDGTYLIDLQALENENLLLSLKVTVPSKKQASSLTSKWKENPTDIYNNIMNLLFNEED</sequence>
<name>A0A343JAP9_9CLOT</name>
<accession>A0A343JAP9</accession>
<reference evidence="1 2" key="1">
    <citation type="submission" date="2016-08" db="EMBL/GenBank/DDBJ databases">
        <title>Complete Genome Sequence Of The Indigo Reducing Clostridium isatidis DSM15098.</title>
        <authorList>
            <person name="Little G.T."/>
            <person name="Minton N.P."/>
        </authorList>
    </citation>
    <scope>NUCLEOTIDE SEQUENCE [LARGE SCALE GENOMIC DNA]</scope>
    <source>
        <strain evidence="1 2">DSM 15098</strain>
    </source>
</reference>